<feature type="compositionally biased region" description="Basic and acidic residues" evidence="1">
    <location>
        <begin position="128"/>
        <end position="139"/>
    </location>
</feature>
<evidence type="ECO:0000313" key="4">
    <source>
        <dbReference type="Proteomes" id="UP000267342"/>
    </source>
</evidence>
<gene>
    <name evidence="3" type="ORF">ZBT109_0650</name>
</gene>
<dbReference type="Proteomes" id="UP000267342">
    <property type="component" value="Chromosome"/>
</dbReference>
<sequence length="139" mass="15180">MASVLNSLPTLWMLYLVLSLIVLIMGWLGTRWLPRTLQWVLVGIVAGVCWMPWSFHETATVTDDSFSGVAPAVIVAMMDVMRHRASTALLVVLLAAIIGGAVGVLFGAWRARHASGDDQDSSGSAHAEPQRRERREPTL</sequence>
<proteinExistence type="predicted"/>
<feature type="transmembrane region" description="Helical" evidence="2">
    <location>
        <begin position="36"/>
        <end position="53"/>
    </location>
</feature>
<dbReference type="OrthoDB" id="6182707at2"/>
<feature type="transmembrane region" description="Helical" evidence="2">
    <location>
        <begin position="88"/>
        <end position="109"/>
    </location>
</feature>
<evidence type="ECO:0000256" key="2">
    <source>
        <dbReference type="SAM" id="Phobius"/>
    </source>
</evidence>
<evidence type="ECO:0000256" key="1">
    <source>
        <dbReference type="SAM" id="MobiDB-lite"/>
    </source>
</evidence>
<accession>A0A348HCS6</accession>
<dbReference type="KEGG" id="zpl:ZBT109_0650"/>
<keyword evidence="2" id="KW-0812">Transmembrane</keyword>
<reference evidence="3 4" key="1">
    <citation type="submission" date="2018-09" db="EMBL/GenBank/DDBJ databases">
        <title>Zymobacter palmae IAM14233 (=T109) whole genome analysis.</title>
        <authorList>
            <person name="Yanase H."/>
        </authorList>
    </citation>
    <scope>NUCLEOTIDE SEQUENCE [LARGE SCALE GENOMIC DNA]</scope>
    <source>
        <strain evidence="3 4">IAM14233</strain>
    </source>
</reference>
<feature type="transmembrane region" description="Helical" evidence="2">
    <location>
        <begin position="12"/>
        <end position="29"/>
    </location>
</feature>
<protein>
    <submittedName>
        <fullName evidence="3">Uncharacterized protein</fullName>
    </submittedName>
</protein>
<keyword evidence="2" id="KW-1133">Transmembrane helix</keyword>
<keyword evidence="4" id="KW-1185">Reference proteome</keyword>
<organism evidence="3 4">
    <name type="scientific">Zymobacter palmae</name>
    <dbReference type="NCBI Taxonomy" id="33074"/>
    <lineage>
        <taxon>Bacteria</taxon>
        <taxon>Pseudomonadati</taxon>
        <taxon>Pseudomonadota</taxon>
        <taxon>Gammaproteobacteria</taxon>
        <taxon>Oceanospirillales</taxon>
        <taxon>Halomonadaceae</taxon>
        <taxon>Zymobacter group</taxon>
        <taxon>Zymobacter</taxon>
    </lineage>
</organism>
<dbReference type="AlphaFoldDB" id="A0A348HCS6"/>
<dbReference type="RefSeq" id="WP_038278147.1">
    <property type="nucleotide sequence ID" value="NZ_AP018933.1"/>
</dbReference>
<evidence type="ECO:0000313" key="3">
    <source>
        <dbReference type="EMBL" id="BBG29428.1"/>
    </source>
</evidence>
<dbReference type="EMBL" id="AP018933">
    <property type="protein sequence ID" value="BBG29428.1"/>
    <property type="molecule type" value="Genomic_DNA"/>
</dbReference>
<name>A0A348HCS6_9GAMM</name>
<keyword evidence="2" id="KW-0472">Membrane</keyword>
<feature type="region of interest" description="Disordered" evidence="1">
    <location>
        <begin position="114"/>
        <end position="139"/>
    </location>
</feature>